<dbReference type="InterPro" id="IPR000424">
    <property type="entry name" value="Primosome_PriB/ssb"/>
</dbReference>
<dbReference type="Gene3D" id="2.40.50.140">
    <property type="entry name" value="Nucleic acid-binding proteins"/>
    <property type="match status" value="1"/>
</dbReference>
<dbReference type="RefSeq" id="WP_211541317.1">
    <property type="nucleotide sequence ID" value="NZ_JAGTUK010000001.1"/>
</dbReference>
<dbReference type="InterPro" id="IPR012340">
    <property type="entry name" value="NA-bd_OB-fold"/>
</dbReference>
<dbReference type="GO" id="GO:0003677">
    <property type="term" value="F:DNA binding"/>
    <property type="evidence" value="ECO:0007669"/>
    <property type="project" value="UniProtKB-KW"/>
</dbReference>
<keyword evidence="4" id="KW-1185">Reference proteome</keyword>
<organism evidence="3 4">
    <name type="scientific">Microbacterium paraoxydans</name>
    <dbReference type="NCBI Taxonomy" id="199592"/>
    <lineage>
        <taxon>Bacteria</taxon>
        <taxon>Bacillati</taxon>
        <taxon>Actinomycetota</taxon>
        <taxon>Actinomycetes</taxon>
        <taxon>Micrococcales</taxon>
        <taxon>Microbacteriaceae</taxon>
        <taxon>Microbacterium</taxon>
    </lineage>
</organism>
<comment type="caution">
    <text evidence="3">The sequence shown here is derived from an EMBL/GenBank/DDBJ whole genome shotgun (WGS) entry which is preliminary data.</text>
</comment>
<evidence type="ECO:0000256" key="2">
    <source>
        <dbReference type="PROSITE-ProRule" id="PRU00252"/>
    </source>
</evidence>
<dbReference type="PROSITE" id="PS50935">
    <property type="entry name" value="SSB"/>
    <property type="match status" value="1"/>
</dbReference>
<evidence type="ECO:0000313" key="3">
    <source>
        <dbReference type="EMBL" id="MBS0023218.1"/>
    </source>
</evidence>
<name>A0ABS5IJX3_9MICO</name>
<gene>
    <name evidence="3" type="ORF">KE274_03770</name>
</gene>
<dbReference type="EMBL" id="JAGTUK010000001">
    <property type="protein sequence ID" value="MBS0023218.1"/>
    <property type="molecule type" value="Genomic_DNA"/>
</dbReference>
<keyword evidence="1 2" id="KW-0238">DNA-binding</keyword>
<dbReference type="Proteomes" id="UP000678243">
    <property type="component" value="Unassembled WGS sequence"/>
</dbReference>
<sequence length="128" mass="14448">MTLHTQRSLSGFIASEPMLSFTRTGDARFYAKIGQEHYRREKDGSTIKVNTTFHDLVQYRSAAEESYSKFRRSDWFLAEGYVKTYTAADGTQRSEFVAKKLGHDAARTNYAVVRDRDGGAGRPPALSN</sequence>
<protein>
    <submittedName>
        <fullName evidence="3">Single-stranded DNA-binding protein</fullName>
    </submittedName>
</protein>
<proteinExistence type="predicted"/>
<dbReference type="SUPFAM" id="SSF50249">
    <property type="entry name" value="Nucleic acid-binding proteins"/>
    <property type="match status" value="1"/>
</dbReference>
<evidence type="ECO:0000313" key="4">
    <source>
        <dbReference type="Proteomes" id="UP000678243"/>
    </source>
</evidence>
<reference evidence="3 4" key="1">
    <citation type="submission" date="2021-04" db="EMBL/GenBank/DDBJ databases">
        <title>Whole genome analysis of root endophytic bacterium Microbacterium paraoxydans ku-mp colonizing RP-bio226 rice variety.</title>
        <authorList>
            <person name="Ulaganathan K."/>
            <person name="Latha B."/>
        </authorList>
    </citation>
    <scope>NUCLEOTIDE SEQUENCE [LARGE SCALE GENOMIC DNA]</scope>
    <source>
        <strain evidence="4">ku-mp</strain>
    </source>
</reference>
<evidence type="ECO:0000256" key="1">
    <source>
        <dbReference type="ARBA" id="ARBA00023125"/>
    </source>
</evidence>
<accession>A0ABS5IJX3</accession>